<keyword evidence="3 5" id="KW-1133">Transmembrane helix</keyword>
<keyword evidence="8" id="KW-1185">Reference proteome</keyword>
<comment type="subcellular location">
    <subcellularLocation>
        <location evidence="1">Membrane</location>
        <topology evidence="1">Multi-pass membrane protein</topology>
    </subcellularLocation>
</comment>
<dbReference type="InterPro" id="IPR005829">
    <property type="entry name" value="Sugar_transporter_CS"/>
</dbReference>
<feature type="transmembrane region" description="Helical" evidence="5">
    <location>
        <begin position="48"/>
        <end position="69"/>
    </location>
</feature>
<feature type="transmembrane region" description="Helical" evidence="5">
    <location>
        <begin position="266"/>
        <end position="291"/>
    </location>
</feature>
<feature type="transmembrane region" description="Helical" evidence="5">
    <location>
        <begin position="442"/>
        <end position="462"/>
    </location>
</feature>
<feature type="transmembrane region" description="Helical" evidence="5">
    <location>
        <begin position="107"/>
        <end position="128"/>
    </location>
</feature>
<evidence type="ECO:0000256" key="1">
    <source>
        <dbReference type="ARBA" id="ARBA00004141"/>
    </source>
</evidence>
<dbReference type="AlphaFoldDB" id="A0A975U8C1"/>
<evidence type="ECO:0000256" key="5">
    <source>
        <dbReference type="SAM" id="Phobius"/>
    </source>
</evidence>
<dbReference type="GO" id="GO:0022857">
    <property type="term" value="F:transmembrane transporter activity"/>
    <property type="evidence" value="ECO:0007669"/>
    <property type="project" value="InterPro"/>
</dbReference>
<organism evidence="7 8">
    <name type="scientific">Vibrio ostreae</name>
    <dbReference type="NCBI Taxonomy" id="2841925"/>
    <lineage>
        <taxon>Bacteria</taxon>
        <taxon>Pseudomonadati</taxon>
        <taxon>Pseudomonadota</taxon>
        <taxon>Gammaproteobacteria</taxon>
        <taxon>Vibrionales</taxon>
        <taxon>Vibrionaceae</taxon>
        <taxon>Vibrio</taxon>
    </lineage>
</organism>
<dbReference type="PANTHER" id="PTHR23501">
    <property type="entry name" value="MAJOR FACILITATOR SUPERFAMILY"/>
    <property type="match status" value="1"/>
</dbReference>
<protein>
    <submittedName>
        <fullName evidence="7">MFS transporter</fullName>
    </submittedName>
</protein>
<evidence type="ECO:0000256" key="2">
    <source>
        <dbReference type="ARBA" id="ARBA00022692"/>
    </source>
</evidence>
<name>A0A975U8C1_9VIBR</name>
<feature type="transmembrane region" description="Helical" evidence="5">
    <location>
        <begin position="222"/>
        <end position="246"/>
    </location>
</feature>
<evidence type="ECO:0000256" key="4">
    <source>
        <dbReference type="ARBA" id="ARBA00023136"/>
    </source>
</evidence>
<feature type="transmembrane region" description="Helical" evidence="5">
    <location>
        <begin position="166"/>
        <end position="185"/>
    </location>
</feature>
<evidence type="ECO:0000256" key="3">
    <source>
        <dbReference type="ARBA" id="ARBA00022989"/>
    </source>
</evidence>
<evidence type="ECO:0000259" key="6">
    <source>
        <dbReference type="PROSITE" id="PS50850"/>
    </source>
</evidence>
<dbReference type="InterPro" id="IPR020846">
    <property type="entry name" value="MFS_dom"/>
</dbReference>
<keyword evidence="4 5" id="KW-0472">Membrane</keyword>
<dbReference type="PANTHER" id="PTHR23501:SF197">
    <property type="entry name" value="COMD"/>
    <property type="match status" value="1"/>
</dbReference>
<evidence type="ECO:0000313" key="7">
    <source>
        <dbReference type="EMBL" id="QXO16820.1"/>
    </source>
</evidence>
<dbReference type="Proteomes" id="UP000694232">
    <property type="component" value="Chromosome 1"/>
</dbReference>
<dbReference type="EMBL" id="CP076643">
    <property type="protein sequence ID" value="QXO16820.1"/>
    <property type="molecule type" value="Genomic_DNA"/>
</dbReference>
<gene>
    <name evidence="7" type="ORF">KNV97_15230</name>
</gene>
<dbReference type="InterPro" id="IPR011701">
    <property type="entry name" value="MFS"/>
</dbReference>
<feature type="domain" description="Major facilitator superfamily (MFS) profile" evidence="6">
    <location>
        <begin position="13"/>
        <end position="462"/>
    </location>
</feature>
<feature type="transmembrane region" description="Helical" evidence="5">
    <location>
        <begin position="303"/>
        <end position="325"/>
    </location>
</feature>
<dbReference type="RefSeq" id="WP_218562261.1">
    <property type="nucleotide sequence ID" value="NZ_CP076643.1"/>
</dbReference>
<keyword evidence="2 5" id="KW-0812">Transmembrane</keyword>
<feature type="transmembrane region" description="Helical" evidence="5">
    <location>
        <begin position="197"/>
        <end position="216"/>
    </location>
</feature>
<proteinExistence type="predicted"/>
<dbReference type="CDD" id="cd17502">
    <property type="entry name" value="MFS_Azr1_MDR_like"/>
    <property type="match status" value="1"/>
</dbReference>
<feature type="transmembrane region" description="Helical" evidence="5">
    <location>
        <begin position="81"/>
        <end position="101"/>
    </location>
</feature>
<feature type="transmembrane region" description="Helical" evidence="5">
    <location>
        <begin position="357"/>
        <end position="380"/>
    </location>
</feature>
<dbReference type="PROSITE" id="PS00217">
    <property type="entry name" value="SUGAR_TRANSPORT_2"/>
    <property type="match status" value="1"/>
</dbReference>
<evidence type="ECO:0000313" key="8">
    <source>
        <dbReference type="Proteomes" id="UP000694232"/>
    </source>
</evidence>
<dbReference type="PROSITE" id="PS50850">
    <property type="entry name" value="MFS"/>
    <property type="match status" value="1"/>
</dbReference>
<dbReference type="KEGG" id="vos:KNV97_15230"/>
<reference evidence="7" key="1">
    <citation type="submission" date="2021-06" db="EMBL/GenBank/DDBJ databases">
        <title>Vibrio nov. sp., novel gut bacterium isolated from Yellow Sea oyster.</title>
        <authorList>
            <person name="Muhammad N."/>
            <person name="Nguyen T.H."/>
            <person name="Lee Y.-J."/>
            <person name="Ko J."/>
            <person name="Kim S.-G."/>
        </authorList>
    </citation>
    <scope>NUCLEOTIDE SEQUENCE</scope>
    <source>
        <strain evidence="7">OG9-811</strain>
    </source>
</reference>
<feature type="transmembrane region" description="Helical" evidence="5">
    <location>
        <begin position="401"/>
        <end position="422"/>
    </location>
</feature>
<sequence length="480" mass="51033">MSQPIDKKTFLSLFATVFLPMFLAAVDQTLLATATPAMVSELGDIQLSSWIAVGYMLAGAASVPIYGWLGDQYGRKRMLGIALSIFALGSLVCALAVNMPGLVAGRIIQGLGSGGLMSLSQALIGELVAPRQRARFQGYFSALFALSSIGGPVLGGVIVTYLSWQWLFWINLPLVALALFRLSRLQSSQVKSARSRIDVFGLLLFPTLMTTIIYWLSAGGHYFAWGSETSLLLLGGFVLLVVSFVWQQKRVRHSFLPLPLLVRKEIHVPLISTFLFASCLFGLVFFLPIFMQIGLGVSAARSGLLMIPLSAGIIIGSFITGKLIARSGVPKWIPVCGMSVSTLAFLTLATVDMGPNAVSAVGFLCCLGLGTVMPSTQVLIQTVAGKASLGRITSMAALSRSLGASVGTAVFGTLIYSQIPGFDASSSISTLLETPQDVVADAFQTGYLLAALFAFTCVLNAARAPLIQLDDYSWATEKSA</sequence>
<feature type="transmembrane region" description="Helical" evidence="5">
    <location>
        <begin position="140"/>
        <end position="160"/>
    </location>
</feature>
<dbReference type="Pfam" id="PF07690">
    <property type="entry name" value="MFS_1"/>
    <property type="match status" value="1"/>
</dbReference>
<dbReference type="GO" id="GO:0005886">
    <property type="term" value="C:plasma membrane"/>
    <property type="evidence" value="ECO:0007669"/>
    <property type="project" value="TreeGrafter"/>
</dbReference>
<feature type="transmembrane region" description="Helical" evidence="5">
    <location>
        <begin position="332"/>
        <end position="351"/>
    </location>
</feature>
<accession>A0A975U8C1</accession>